<accession>A0ACA7PA56</accession>
<sequence>MIKLPLYPLRSRAVRKVAMAIVALALAGCGEGKPVEAPKAKPAVTENQPQTGAIAAQEWDVWVGPPDHKLQAITDLTAWLLEHGFNFYIVKENGKDEVYLGPFATKADAEAKQALLTEKLARAKKNDTESQVVEHKTAQ</sequence>
<protein>
    <submittedName>
        <fullName evidence="1">Sporulation protein</fullName>
    </submittedName>
</protein>
<organism evidence="1 2">
    <name type="scientific">Pseudomonas gorinensis</name>
    <dbReference type="NCBI Taxonomy" id="3240790"/>
    <lineage>
        <taxon>Bacteria</taxon>
        <taxon>Pseudomonadati</taxon>
        <taxon>Pseudomonadota</taxon>
        <taxon>Gammaproteobacteria</taxon>
        <taxon>Pseudomonadales</taxon>
        <taxon>Pseudomonadaceae</taxon>
        <taxon>Pseudomonas</taxon>
    </lineage>
</organism>
<evidence type="ECO:0000313" key="1">
    <source>
        <dbReference type="EMBL" id="AHC36861.1"/>
    </source>
</evidence>
<keyword evidence="2" id="KW-1185">Reference proteome</keyword>
<proteinExistence type="predicted"/>
<name>A0ACA7PA56_9PSED</name>
<gene>
    <name evidence="1" type="ORF">U771_21790</name>
</gene>
<evidence type="ECO:0000313" key="2">
    <source>
        <dbReference type="Proteomes" id="UP000018725"/>
    </source>
</evidence>
<dbReference type="EMBL" id="CP006852">
    <property type="protein sequence ID" value="AHC36861.1"/>
    <property type="molecule type" value="Genomic_DNA"/>
</dbReference>
<reference evidence="1 2" key="1">
    <citation type="journal article" date="2014" name="Genome Announc.">
        <title>Complete Genome Sequence of Pseudomonas sp. Strain TKP, Isolated from a gamma-Hexachlorocyclohexane-Degrading Mixed Culture.</title>
        <authorList>
            <person name="Ohtsubo Y."/>
            <person name="Kishida K."/>
            <person name="Sato T."/>
            <person name="Tabata M."/>
            <person name="Kawasumi T."/>
            <person name="Ogura Y."/>
            <person name="Hayashi T."/>
            <person name="Tsuda M."/>
            <person name="Nagata Y."/>
        </authorList>
    </citation>
    <scope>NUCLEOTIDE SEQUENCE [LARGE SCALE GENOMIC DNA]</scope>
    <source>
        <strain evidence="1 2">TKP</strain>
    </source>
</reference>
<dbReference type="Proteomes" id="UP000018725">
    <property type="component" value="Chromosome"/>
</dbReference>